<evidence type="ECO:0000313" key="2">
    <source>
        <dbReference type="EMBL" id="VEL07036.1"/>
    </source>
</evidence>
<comment type="caution">
    <text evidence="2">The sequence shown here is derived from an EMBL/GenBank/DDBJ whole genome shotgun (WGS) entry which is preliminary data.</text>
</comment>
<proteinExistence type="predicted"/>
<sequence>MSGSSERFATTKHSRSDSGVSRSCEDDYEVDDAVGKGIGGEEDRFEREEDEEEGYTVNVDEAEVSRMRPRRVAQEFPASSCQTPSKPVPLLLAGLAGVLSECWHPNPGARVTALRVKKKLQRLASHICLESAAKAGVAVSAAESTLPSAGTACHSHLQHTKLLVPDSPVACTTACQLRTSSASALSSVAEQSSQRSAHLPDRDPVISAAKPPLAAIQDWTELPDDRSKEEICWNQDMGMNQKPISSSLEQFDSKKTVSSCGELLSSSKVLPTPPTHSALPSDQHNHDLRPLLIHDLLLSHDQPSWTTHHSDGECFHTTIGPLKRHHSRSHTSTDQQKSTKIPLHYGLKEEHVSDKRITCDPTTHEPTSPPARGVLPSADRLSDRLPVSQFPGLPTSQISSSSSPSLSSSSSSSSPPSLSSSASSCYRARPSSLPKPWPVCSSSPGLCSHRRQGNSAAQRPDEQLHFHRLAHRRLLYGHIQDSGKENARPRQILRHRHHRYRQQCLRLSRSCHFSPPLLDQSISGRSDADANMNWRRQGARKEKKEPEKETVLTPNRAEGTAANQRARGQGSGRTGRANQGDAVGQFEPIRRSDFGRLGMVGEEELVLARQRPGKQWYQPSDRATRRQRRRVRDPCGLLAEPTMLQTASNDGWILRFGHSRRLTVPTPPTFLRSVHTSTSPDGLRTLLHAPPVPVPIPGKSRQRFFPSPFRFQTSEPSAHSPVCQVDEWAALSNGG</sequence>
<feature type="region of interest" description="Disordered" evidence="1">
    <location>
        <begin position="317"/>
        <end position="425"/>
    </location>
</feature>
<dbReference type="AlphaFoldDB" id="A0A448WAF6"/>
<protein>
    <submittedName>
        <fullName evidence="2">Uncharacterized protein</fullName>
    </submittedName>
</protein>
<reference evidence="2" key="1">
    <citation type="submission" date="2018-11" db="EMBL/GenBank/DDBJ databases">
        <authorList>
            <consortium name="Pathogen Informatics"/>
        </authorList>
    </citation>
    <scope>NUCLEOTIDE SEQUENCE</scope>
</reference>
<dbReference type="Proteomes" id="UP000784294">
    <property type="component" value="Unassembled WGS sequence"/>
</dbReference>
<evidence type="ECO:0000256" key="1">
    <source>
        <dbReference type="SAM" id="MobiDB-lite"/>
    </source>
</evidence>
<feature type="compositionally biased region" description="Basic and acidic residues" evidence="1">
    <location>
        <begin position="539"/>
        <end position="550"/>
    </location>
</feature>
<accession>A0A448WAF6</accession>
<feature type="compositionally biased region" description="Polar residues" evidence="1">
    <location>
        <begin position="330"/>
        <end position="339"/>
    </location>
</feature>
<evidence type="ECO:0000313" key="3">
    <source>
        <dbReference type="Proteomes" id="UP000784294"/>
    </source>
</evidence>
<feature type="region of interest" description="Disordered" evidence="1">
    <location>
        <begin position="516"/>
        <end position="581"/>
    </location>
</feature>
<dbReference type="EMBL" id="CAAALY010000884">
    <property type="protein sequence ID" value="VEL07036.1"/>
    <property type="molecule type" value="Genomic_DNA"/>
</dbReference>
<name>A0A448WAF6_9PLAT</name>
<feature type="compositionally biased region" description="Basic and acidic residues" evidence="1">
    <location>
        <begin position="346"/>
        <end position="358"/>
    </location>
</feature>
<gene>
    <name evidence="2" type="ORF">PXEA_LOCUS476</name>
</gene>
<feature type="region of interest" description="Disordered" evidence="1">
    <location>
        <begin position="1"/>
        <end position="57"/>
    </location>
</feature>
<organism evidence="2 3">
    <name type="scientific">Protopolystoma xenopodis</name>
    <dbReference type="NCBI Taxonomy" id="117903"/>
    <lineage>
        <taxon>Eukaryota</taxon>
        <taxon>Metazoa</taxon>
        <taxon>Spiralia</taxon>
        <taxon>Lophotrochozoa</taxon>
        <taxon>Platyhelminthes</taxon>
        <taxon>Monogenea</taxon>
        <taxon>Polyopisthocotylea</taxon>
        <taxon>Polystomatidea</taxon>
        <taxon>Polystomatidae</taxon>
        <taxon>Protopolystoma</taxon>
    </lineage>
</organism>
<feature type="region of interest" description="Disordered" evidence="1">
    <location>
        <begin position="611"/>
        <end position="630"/>
    </location>
</feature>
<keyword evidence="3" id="KW-1185">Reference proteome</keyword>
<feature type="compositionally biased region" description="Low complexity" evidence="1">
    <location>
        <begin position="399"/>
        <end position="424"/>
    </location>
</feature>